<reference evidence="1" key="1">
    <citation type="submission" date="2019-10" db="EMBL/GenBank/DDBJ databases">
        <authorList>
            <consortium name="DOE Joint Genome Institute"/>
            <person name="Kuo A."/>
            <person name="Miyauchi S."/>
            <person name="Kiss E."/>
            <person name="Drula E."/>
            <person name="Kohler A."/>
            <person name="Sanchez-Garcia M."/>
            <person name="Andreopoulos B."/>
            <person name="Barry K.W."/>
            <person name="Bonito G."/>
            <person name="Buee M."/>
            <person name="Carver A."/>
            <person name="Chen C."/>
            <person name="Cichocki N."/>
            <person name="Clum A."/>
            <person name="Culley D."/>
            <person name="Crous P.W."/>
            <person name="Fauchery L."/>
            <person name="Girlanda M."/>
            <person name="Hayes R."/>
            <person name="Keri Z."/>
            <person name="Labutti K."/>
            <person name="Lipzen A."/>
            <person name="Lombard V."/>
            <person name="Magnuson J."/>
            <person name="Maillard F."/>
            <person name="Morin E."/>
            <person name="Murat C."/>
            <person name="Nolan M."/>
            <person name="Ohm R."/>
            <person name="Pangilinan J."/>
            <person name="Pereira M."/>
            <person name="Perotto S."/>
            <person name="Peter M."/>
            <person name="Riley R."/>
            <person name="Sitrit Y."/>
            <person name="Stielow B."/>
            <person name="Szollosi G."/>
            <person name="Zifcakova L."/>
            <person name="Stursova M."/>
            <person name="Spatafora J.W."/>
            <person name="Tedersoo L."/>
            <person name="Vaario L.-M."/>
            <person name="Yamada A."/>
            <person name="Yan M."/>
            <person name="Wang P."/>
            <person name="Xu J."/>
            <person name="Bruns T."/>
            <person name="Baldrian P."/>
            <person name="Vilgalys R."/>
            <person name="Henrissat B."/>
            <person name="Grigoriev I.V."/>
            <person name="Hibbett D."/>
            <person name="Nagy L.G."/>
            <person name="Martin F.M."/>
        </authorList>
    </citation>
    <scope>NUCLEOTIDE SEQUENCE</scope>
    <source>
        <strain evidence="1">P2</strain>
    </source>
</reference>
<keyword evidence="2" id="KW-1185">Reference proteome</keyword>
<dbReference type="Proteomes" id="UP000886501">
    <property type="component" value="Unassembled WGS sequence"/>
</dbReference>
<reference evidence="1" key="2">
    <citation type="journal article" date="2020" name="Nat. Commun.">
        <title>Large-scale genome sequencing of mycorrhizal fungi provides insights into the early evolution of symbiotic traits.</title>
        <authorList>
            <person name="Miyauchi S."/>
            <person name="Kiss E."/>
            <person name="Kuo A."/>
            <person name="Drula E."/>
            <person name="Kohler A."/>
            <person name="Sanchez-Garcia M."/>
            <person name="Morin E."/>
            <person name="Andreopoulos B."/>
            <person name="Barry K.W."/>
            <person name="Bonito G."/>
            <person name="Buee M."/>
            <person name="Carver A."/>
            <person name="Chen C."/>
            <person name="Cichocki N."/>
            <person name="Clum A."/>
            <person name="Culley D."/>
            <person name="Crous P.W."/>
            <person name="Fauchery L."/>
            <person name="Girlanda M."/>
            <person name="Hayes R.D."/>
            <person name="Keri Z."/>
            <person name="LaButti K."/>
            <person name="Lipzen A."/>
            <person name="Lombard V."/>
            <person name="Magnuson J."/>
            <person name="Maillard F."/>
            <person name="Murat C."/>
            <person name="Nolan M."/>
            <person name="Ohm R.A."/>
            <person name="Pangilinan J."/>
            <person name="Pereira M.F."/>
            <person name="Perotto S."/>
            <person name="Peter M."/>
            <person name="Pfister S."/>
            <person name="Riley R."/>
            <person name="Sitrit Y."/>
            <person name="Stielow J.B."/>
            <person name="Szollosi G."/>
            <person name="Zifcakova L."/>
            <person name="Stursova M."/>
            <person name="Spatafora J.W."/>
            <person name="Tedersoo L."/>
            <person name="Vaario L.M."/>
            <person name="Yamada A."/>
            <person name="Yan M."/>
            <person name="Wang P."/>
            <person name="Xu J."/>
            <person name="Bruns T."/>
            <person name="Baldrian P."/>
            <person name="Vilgalys R."/>
            <person name="Dunand C."/>
            <person name="Henrissat B."/>
            <person name="Grigoriev I.V."/>
            <person name="Hibbett D."/>
            <person name="Nagy L.G."/>
            <person name="Martin F.M."/>
        </authorList>
    </citation>
    <scope>NUCLEOTIDE SEQUENCE</scope>
    <source>
        <strain evidence="1">P2</strain>
    </source>
</reference>
<gene>
    <name evidence="1" type="ORF">BDM02DRAFT_3215438</name>
</gene>
<protein>
    <submittedName>
        <fullName evidence="1">Uncharacterized protein</fullName>
    </submittedName>
</protein>
<organism evidence="1 2">
    <name type="scientific">Thelephora ganbajun</name>
    <name type="common">Ganba fungus</name>
    <dbReference type="NCBI Taxonomy" id="370292"/>
    <lineage>
        <taxon>Eukaryota</taxon>
        <taxon>Fungi</taxon>
        <taxon>Dikarya</taxon>
        <taxon>Basidiomycota</taxon>
        <taxon>Agaricomycotina</taxon>
        <taxon>Agaricomycetes</taxon>
        <taxon>Thelephorales</taxon>
        <taxon>Thelephoraceae</taxon>
        <taxon>Thelephora</taxon>
    </lineage>
</organism>
<evidence type="ECO:0000313" key="1">
    <source>
        <dbReference type="EMBL" id="KAF9644122.1"/>
    </source>
</evidence>
<evidence type="ECO:0000313" key="2">
    <source>
        <dbReference type="Proteomes" id="UP000886501"/>
    </source>
</evidence>
<proteinExistence type="predicted"/>
<sequence length="130" mass="14620">MYKMRVDGTFVDLEKNIRQGQYVNVLRFSRVTFGLLEWCHGILHRLLLSSEPALEELLSTIKKCLNEVLEYGGSFSARDLYPHQLALHQIGSLRVDRKFPGADGTIPEGQGIVMIHLNECHELVAEGAIG</sequence>
<comment type="caution">
    <text evidence="1">The sequence shown here is derived from an EMBL/GenBank/DDBJ whole genome shotgun (WGS) entry which is preliminary data.</text>
</comment>
<dbReference type="EMBL" id="MU118159">
    <property type="protein sequence ID" value="KAF9644122.1"/>
    <property type="molecule type" value="Genomic_DNA"/>
</dbReference>
<name>A0ACB6Z3P0_THEGA</name>
<accession>A0ACB6Z3P0</accession>